<evidence type="ECO:0000313" key="3">
    <source>
        <dbReference type="Proteomes" id="UP000013909"/>
    </source>
</evidence>
<dbReference type="OrthoDB" id="9122572at2"/>
<protein>
    <recommendedName>
        <fullName evidence="4">Neutral/alkaline non-lysosomal ceramidase N-terminal domain-containing protein</fullName>
    </recommendedName>
</protein>
<name>R7ZQJ5_9BACT</name>
<evidence type="ECO:0008006" key="4">
    <source>
        <dbReference type="Google" id="ProtNLM"/>
    </source>
</evidence>
<dbReference type="STRING" id="1232681.ADIS_2835"/>
<comment type="caution">
    <text evidence="2">The sequence shown here is derived from an EMBL/GenBank/DDBJ whole genome shotgun (WGS) entry which is preliminary data.</text>
</comment>
<feature type="transmembrane region" description="Helical" evidence="1">
    <location>
        <begin position="7"/>
        <end position="24"/>
    </location>
</feature>
<reference evidence="2 3" key="1">
    <citation type="submission" date="2013-02" db="EMBL/GenBank/DDBJ databases">
        <title>A novel strain isolated from Lonar lake, Maharashtra, India.</title>
        <authorList>
            <person name="Singh A."/>
        </authorList>
    </citation>
    <scope>NUCLEOTIDE SEQUENCE [LARGE SCALE GENOMIC DNA]</scope>
    <source>
        <strain evidence="2 3">AK24</strain>
    </source>
</reference>
<dbReference type="PATRIC" id="fig|1288963.3.peg.2822"/>
<sequence length="520" mass="58002">MKSFLKIALITVIVLVVGGGIYTWRQFADRHPGYEVDLLIPAGKPTTLKIGFGKTDITPTNFDTWTDVSGNARYRPKEGDTYQDLNGNGKFDAVWLAGFQQNRPATGVNDPLWARSMIIDDGQHRIGVCVIDMIGFGHDDVVTVRKRYQAALELDYLVVASTHVHSSPDLMGLWGPNPYTSGIDQDYKEQVIEGIFTSLEEASRYAEPAYLKFAINETQSLPLVGDSREPFVYDEAIRIMQVMSLNDHRTLGILLNWGNHPETFWSGNTEISSDFPHYWREYMEKGIYMGDSLIHEGLGGVALFMNGALGGLMTTRPNHPIFHPYTNELFMEENAEKVDVQGLALANLTFETMRSGMMEVRQASLGLRAKTIELAMDNNLFRLAAWIGIFDRGFTRWGHIRSEVAAWTLGPASFVHVPGELYPEILNGGIESPTGADFGIPPVEVPSIRSQMPGSVRFFSGMANDMIGYIIPKSQWDEKHPFTYERDRAPYGEINSLGPNTAPTIHGAVLDILQDLSESK</sequence>
<keyword evidence="1" id="KW-0812">Transmembrane</keyword>
<keyword evidence="3" id="KW-1185">Reference proteome</keyword>
<keyword evidence="1" id="KW-1133">Transmembrane helix</keyword>
<evidence type="ECO:0000313" key="2">
    <source>
        <dbReference type="EMBL" id="EON76385.1"/>
    </source>
</evidence>
<dbReference type="Proteomes" id="UP000013909">
    <property type="component" value="Unassembled WGS sequence"/>
</dbReference>
<accession>R7ZQJ5</accession>
<dbReference type="RefSeq" id="WP_010854969.1">
    <property type="nucleotide sequence ID" value="NZ_AQHR01000085.1"/>
</dbReference>
<dbReference type="AlphaFoldDB" id="R7ZQJ5"/>
<organism evidence="2 3">
    <name type="scientific">Lunatimonas lonarensis</name>
    <dbReference type="NCBI Taxonomy" id="1232681"/>
    <lineage>
        <taxon>Bacteria</taxon>
        <taxon>Pseudomonadati</taxon>
        <taxon>Bacteroidota</taxon>
        <taxon>Cytophagia</taxon>
        <taxon>Cytophagales</taxon>
        <taxon>Cyclobacteriaceae</taxon>
    </lineage>
</organism>
<proteinExistence type="predicted"/>
<evidence type="ECO:0000256" key="1">
    <source>
        <dbReference type="SAM" id="Phobius"/>
    </source>
</evidence>
<dbReference type="EMBL" id="AQHR01000085">
    <property type="protein sequence ID" value="EON76385.1"/>
    <property type="molecule type" value="Genomic_DNA"/>
</dbReference>
<keyword evidence="1" id="KW-0472">Membrane</keyword>
<gene>
    <name evidence="2" type="ORF">ADIS_2835</name>
</gene>